<evidence type="ECO:0000256" key="1">
    <source>
        <dbReference type="ARBA" id="ARBA00000548"/>
    </source>
</evidence>
<evidence type="ECO:0000313" key="13">
    <source>
        <dbReference type="EMBL" id="MFB9199915.1"/>
    </source>
</evidence>
<dbReference type="Pfam" id="PF11721">
    <property type="entry name" value="Malectin"/>
    <property type="match status" value="1"/>
</dbReference>
<keyword evidence="9" id="KW-0732">Signal</keyword>
<reference evidence="13 14" key="1">
    <citation type="submission" date="2024-09" db="EMBL/GenBank/DDBJ databases">
        <authorList>
            <person name="Sun Q."/>
            <person name="Mori K."/>
        </authorList>
    </citation>
    <scope>NUCLEOTIDE SEQUENCE [LARGE SCALE GENOMIC DNA]</scope>
    <source>
        <strain evidence="13 14">CCM 3426</strain>
    </source>
</reference>
<dbReference type="Gene3D" id="3.40.50.200">
    <property type="entry name" value="Peptidase S8/S53 domain"/>
    <property type="match status" value="1"/>
</dbReference>
<dbReference type="InterPro" id="IPR021720">
    <property type="entry name" value="Malectin_dom"/>
</dbReference>
<dbReference type="InterPro" id="IPR036852">
    <property type="entry name" value="Peptidase_S8/S53_dom_sf"/>
</dbReference>
<evidence type="ECO:0000256" key="4">
    <source>
        <dbReference type="ARBA" id="ARBA00022670"/>
    </source>
</evidence>
<dbReference type="SUPFAM" id="SSF52743">
    <property type="entry name" value="Subtilisin-like"/>
    <property type="match status" value="1"/>
</dbReference>
<evidence type="ECO:0000256" key="9">
    <source>
        <dbReference type="SAM" id="SignalP"/>
    </source>
</evidence>
<feature type="active site" description="Charge relay system" evidence="8">
    <location>
        <position position="233"/>
    </location>
</feature>
<dbReference type="Pfam" id="PF00082">
    <property type="entry name" value="Peptidase_S8"/>
    <property type="match status" value="1"/>
</dbReference>
<feature type="domain" description="BACON" evidence="12">
    <location>
        <begin position="906"/>
        <end position="979"/>
    </location>
</feature>
<dbReference type="SUPFAM" id="SSF49464">
    <property type="entry name" value="Carboxypeptidase regulatory domain-like"/>
    <property type="match status" value="2"/>
</dbReference>
<dbReference type="Pfam" id="PF19190">
    <property type="entry name" value="BACON_2"/>
    <property type="match status" value="1"/>
</dbReference>
<evidence type="ECO:0000256" key="6">
    <source>
        <dbReference type="ARBA" id="ARBA00022825"/>
    </source>
</evidence>
<organism evidence="13 14">
    <name type="scientific">Nonomuraea spiralis</name>
    <dbReference type="NCBI Taxonomy" id="46182"/>
    <lineage>
        <taxon>Bacteria</taxon>
        <taxon>Bacillati</taxon>
        <taxon>Actinomycetota</taxon>
        <taxon>Actinomycetes</taxon>
        <taxon>Streptosporangiales</taxon>
        <taxon>Streptosporangiaceae</taxon>
        <taxon>Nonomuraea</taxon>
    </lineage>
</organism>
<comment type="similarity">
    <text evidence="2 8">Belongs to the peptidase S8 family.</text>
</comment>
<dbReference type="PANTHER" id="PTHR43806">
    <property type="entry name" value="PEPTIDASE S8"/>
    <property type="match status" value="1"/>
</dbReference>
<dbReference type="PRINTS" id="PR00723">
    <property type="entry name" value="SUBTILISIN"/>
</dbReference>
<gene>
    <name evidence="13" type="ORF">ACFFV7_01815</name>
</gene>
<evidence type="ECO:0000259" key="10">
    <source>
        <dbReference type="Pfam" id="PF00082"/>
    </source>
</evidence>
<dbReference type="InterPro" id="IPR050131">
    <property type="entry name" value="Peptidase_S8_subtilisin-like"/>
</dbReference>
<sequence length="1165" mass="120947">MRNTLTWRAILTGIVTAAALAVPQAPAQAAPDPGKISQTVRAELDKDGKATFWVRMKGTADLAAARRAATKRARTELVYEAKTERARTSQAGLVKLLDSQDAEYSSYWIVNAVRVTADAKLAAAISELPEVDRIDPVTVVSLPKPVAGRAEAKAGAVEWNVDRIGAPRVWSELGDRGEGIVVASIDSGVQYDHPDLATSYRGRNPDGSYTHDYNWFDPARVCPSAAPCDNNGHGTHVMGTMAGANGIGVAPGVRWIAAKGCEVNTCTDASLLAAGQWVLAPTDLNGRNPRPDLAPDIVNNSWGGNGYDPWYVETVQAWIAAGIFPAFANGNEGPACRTSGSPGQYAISYSAGGFDVNNVLYARSSKGEGQDGEIKPNIAAPAVNVRSSVPGDGYDSYTGTSMASPHVAATVALIWSAAPRLQGDVAATRPLLDSTAIDVADTSCGGTAADNNVWGEGRLDAYAAVQAAPDEGLGELRGTVTAAGAPVPGVTVKVTGPLARSVVTGQDGTYTIPRLLPGEYALTAEKFGYDRATATAAVTAEQVTTGDVTLTRQPAGTVSGTVTTAGTPEPGATVAATGTPVSAVTDAAGRYTMTLPAGTYTLTVTPVSRCSSGSSAQVTVDGDVVRDVELPLRGDGFGYTCRSGAQPYVAGTEKLALTGDDEAVQVTLPFAVPFYGTGQAKAWISTNGFVSFATDRIVTGSNGGLPTTGTPNNAVYPYWDDLKVDAEAGVYTGVVGAAPHRQYVVEWRNVNFYSDTGQRVSFSALLGEDGSVSFRYKDIESERDQGSSATVGIENAAGTDALLYSYEEAALSTGQGLTFTASRHGLVTGVVTDANDGQPLAGASVKLGDVASFTTGADGSFFGQVPAGDHDVVVSKEHYGTFTKPVTVAPGTLTRIDTALITGRVSASAGELTVVLPAESSRTRTLELTNLGSPTAYTVTSDAAWASVTPQAGELAKGQKATLRVTLSSAGVTAGGTRTGKLVVKSASGRQPAIEVKVTVVVPKLQVAIDAGGSKALTDADGDAWTPDRRYTQGGYGYVATSSKTQSTSRTIAGTADQALFRTAREGMLEYRFDGVPAGTYTVELDFAEVKSTQMGKRVFDVLVEGQLAIPALDLALEAGTYTAVARQYTVKVSDGQLNVRFAARQGATLVSGVRISERPDKALP</sequence>
<dbReference type="EC" id="3.2.1.1" evidence="3"/>
<feature type="signal peptide" evidence="9">
    <location>
        <begin position="1"/>
        <end position="29"/>
    </location>
</feature>
<keyword evidence="5 8" id="KW-0378">Hydrolase</keyword>
<evidence type="ECO:0000256" key="3">
    <source>
        <dbReference type="ARBA" id="ARBA00012595"/>
    </source>
</evidence>
<dbReference type="InterPro" id="IPR008969">
    <property type="entry name" value="CarboxyPept-like_regulatory"/>
</dbReference>
<feature type="chain" id="PRO_5045415571" description="alpha-amylase" evidence="9">
    <location>
        <begin position="30"/>
        <end position="1165"/>
    </location>
</feature>
<dbReference type="PROSITE" id="PS51892">
    <property type="entry name" value="SUBTILASE"/>
    <property type="match status" value="1"/>
</dbReference>
<feature type="domain" description="Malectin" evidence="11">
    <location>
        <begin position="1006"/>
        <end position="1153"/>
    </location>
</feature>
<evidence type="ECO:0000259" key="12">
    <source>
        <dbReference type="Pfam" id="PF19190"/>
    </source>
</evidence>
<evidence type="ECO:0000256" key="5">
    <source>
        <dbReference type="ARBA" id="ARBA00022801"/>
    </source>
</evidence>
<dbReference type="PROSITE" id="PS00138">
    <property type="entry name" value="SUBTILASE_SER"/>
    <property type="match status" value="1"/>
</dbReference>
<evidence type="ECO:0000256" key="2">
    <source>
        <dbReference type="ARBA" id="ARBA00011073"/>
    </source>
</evidence>
<dbReference type="PANTHER" id="PTHR43806:SF67">
    <property type="entry name" value="EGF-LIKE DOMAIN-CONTAINING PROTEIN"/>
    <property type="match status" value="1"/>
</dbReference>
<protein>
    <recommendedName>
        <fullName evidence="3">alpha-amylase</fullName>
        <ecNumber evidence="3">3.2.1.1</ecNumber>
    </recommendedName>
    <alternativeName>
        <fullName evidence="7">1,4-alpha-D-glucan glucanohydrolase</fullName>
    </alternativeName>
</protein>
<keyword evidence="14" id="KW-1185">Reference proteome</keyword>
<name>A0ABV5I778_9ACTN</name>
<evidence type="ECO:0000313" key="14">
    <source>
        <dbReference type="Proteomes" id="UP001589647"/>
    </source>
</evidence>
<dbReference type="InterPro" id="IPR000209">
    <property type="entry name" value="Peptidase_S8/S53_dom"/>
</dbReference>
<proteinExistence type="inferred from homology"/>
<feature type="domain" description="Peptidase S8/S53" evidence="10">
    <location>
        <begin position="177"/>
        <end position="441"/>
    </location>
</feature>
<dbReference type="InterPro" id="IPR008979">
    <property type="entry name" value="Galactose-bd-like_sf"/>
</dbReference>
<accession>A0ABV5I778</accession>
<dbReference type="SUPFAM" id="SSF49452">
    <property type="entry name" value="Starch-binding domain-like"/>
    <property type="match status" value="1"/>
</dbReference>
<evidence type="ECO:0000259" key="11">
    <source>
        <dbReference type="Pfam" id="PF11721"/>
    </source>
</evidence>
<dbReference type="InterPro" id="IPR023828">
    <property type="entry name" value="Peptidase_S8_Ser-AS"/>
</dbReference>
<comment type="caution">
    <text evidence="13">The sequence shown here is derived from an EMBL/GenBank/DDBJ whole genome shotgun (WGS) entry which is preliminary data.</text>
</comment>
<feature type="active site" description="Charge relay system" evidence="8">
    <location>
        <position position="401"/>
    </location>
</feature>
<dbReference type="Gene3D" id="2.60.40.10">
    <property type="entry name" value="Immunoglobulins"/>
    <property type="match status" value="1"/>
</dbReference>
<dbReference type="InterPro" id="IPR013784">
    <property type="entry name" value="Carb-bd-like_fold"/>
</dbReference>
<evidence type="ECO:0000256" key="8">
    <source>
        <dbReference type="PROSITE-ProRule" id="PRU01240"/>
    </source>
</evidence>
<dbReference type="RefSeq" id="WP_189645562.1">
    <property type="nucleotide sequence ID" value="NZ_BMRC01000001.1"/>
</dbReference>
<dbReference type="EMBL" id="JBHMEI010000001">
    <property type="protein sequence ID" value="MFB9199915.1"/>
    <property type="molecule type" value="Genomic_DNA"/>
</dbReference>
<comment type="catalytic activity">
    <reaction evidence="1">
        <text>Endohydrolysis of (1-&gt;4)-alpha-D-glucosidic linkages in polysaccharides containing three or more (1-&gt;4)-alpha-linked D-glucose units.</text>
        <dbReference type="EC" id="3.2.1.1"/>
    </reaction>
</comment>
<dbReference type="SUPFAM" id="SSF49785">
    <property type="entry name" value="Galactose-binding domain-like"/>
    <property type="match status" value="1"/>
</dbReference>
<evidence type="ECO:0000256" key="7">
    <source>
        <dbReference type="ARBA" id="ARBA00030238"/>
    </source>
</evidence>
<dbReference type="InterPro" id="IPR015500">
    <property type="entry name" value="Peptidase_S8_subtilisin-rel"/>
</dbReference>
<dbReference type="InterPro" id="IPR024361">
    <property type="entry name" value="BACON"/>
</dbReference>
<keyword evidence="6 8" id="KW-0720">Serine protease</keyword>
<dbReference type="Proteomes" id="UP001589647">
    <property type="component" value="Unassembled WGS sequence"/>
</dbReference>
<keyword evidence="4 8" id="KW-0645">Protease</keyword>
<feature type="active site" description="Charge relay system" evidence="8">
    <location>
        <position position="186"/>
    </location>
</feature>
<dbReference type="Gene3D" id="2.60.40.1120">
    <property type="entry name" value="Carboxypeptidase-like, regulatory domain"/>
    <property type="match status" value="3"/>
</dbReference>
<dbReference type="Pfam" id="PF13620">
    <property type="entry name" value="CarboxypepD_reg"/>
    <property type="match status" value="3"/>
</dbReference>
<dbReference type="Gene3D" id="2.60.120.430">
    <property type="entry name" value="Galactose-binding lectin"/>
    <property type="match status" value="1"/>
</dbReference>
<dbReference type="InterPro" id="IPR013783">
    <property type="entry name" value="Ig-like_fold"/>
</dbReference>